<dbReference type="InterPro" id="IPR044893">
    <property type="entry name" value="RNA_pol_Rpb1_clamp_domain"/>
</dbReference>
<dbReference type="InterPro" id="IPR042102">
    <property type="entry name" value="RNA_pol_Rpb1_3_sf"/>
</dbReference>
<dbReference type="InterPro" id="IPR007080">
    <property type="entry name" value="RNA_pol_Rpb1_1"/>
</dbReference>
<dbReference type="Pfam" id="PF05000">
    <property type="entry name" value="RNA_pol_Rpb1_4"/>
    <property type="match status" value="1"/>
</dbReference>
<organism evidence="11 12">
    <name type="scientific">Abditibacterium utsteinense</name>
    <dbReference type="NCBI Taxonomy" id="1960156"/>
    <lineage>
        <taxon>Bacteria</taxon>
        <taxon>Pseudomonadati</taxon>
        <taxon>Abditibacteriota</taxon>
        <taxon>Abditibacteriia</taxon>
        <taxon>Abditibacteriales</taxon>
        <taxon>Abditibacteriaceae</taxon>
        <taxon>Abditibacterium</taxon>
    </lineage>
</organism>
<dbReference type="Gene3D" id="1.10.274.100">
    <property type="entry name" value="RNA polymerase Rpb1, domain 3"/>
    <property type="match status" value="1"/>
</dbReference>
<dbReference type="InterPro" id="IPR007083">
    <property type="entry name" value="RNA_pol_Rpb1_4"/>
</dbReference>
<keyword evidence="4 7" id="KW-0479">Metal-binding</keyword>
<dbReference type="PANTHER" id="PTHR19376:SF54">
    <property type="entry name" value="DNA-DIRECTED RNA POLYMERASE SUBUNIT BETA"/>
    <property type="match status" value="1"/>
</dbReference>
<dbReference type="Pfam" id="PF00623">
    <property type="entry name" value="RNA_pol_Rpb1_2"/>
    <property type="match status" value="1"/>
</dbReference>
<feature type="binding site" evidence="7">
    <location>
        <position position="1083"/>
    </location>
    <ligand>
        <name>Zn(2+)</name>
        <dbReference type="ChEBI" id="CHEBI:29105"/>
        <label>2</label>
    </ligand>
</feature>
<dbReference type="OrthoDB" id="9815296at2"/>
<dbReference type="Gene3D" id="1.10.1790.20">
    <property type="match status" value="1"/>
</dbReference>
<evidence type="ECO:0000256" key="9">
    <source>
        <dbReference type="SAM" id="MobiDB-lite"/>
    </source>
</evidence>
<gene>
    <name evidence="7" type="primary">rpoC</name>
    <name evidence="11" type="ORF">B1R32_13024</name>
</gene>
<feature type="binding site" evidence="7">
    <location>
        <position position="114"/>
    </location>
    <ligand>
        <name>Zn(2+)</name>
        <dbReference type="ChEBI" id="CHEBI:29105"/>
        <label>1</label>
    </ligand>
</feature>
<dbReference type="InterPro" id="IPR007081">
    <property type="entry name" value="RNA_pol_Rpb1_5"/>
</dbReference>
<dbReference type="SUPFAM" id="SSF64484">
    <property type="entry name" value="beta and beta-prime subunits of DNA dependent RNA-polymerase"/>
    <property type="match status" value="1"/>
</dbReference>
<proteinExistence type="inferred from homology"/>
<dbReference type="GO" id="GO:0000428">
    <property type="term" value="C:DNA-directed RNA polymerase complex"/>
    <property type="evidence" value="ECO:0007669"/>
    <property type="project" value="UniProtKB-KW"/>
</dbReference>
<feature type="domain" description="RNA polymerase N-terminal" evidence="10">
    <location>
        <begin position="374"/>
        <end position="653"/>
    </location>
</feature>
<feature type="binding site" evidence="7">
    <location>
        <position position="112"/>
    </location>
    <ligand>
        <name>Zn(2+)</name>
        <dbReference type="ChEBI" id="CHEBI:29105"/>
        <label>1</label>
    </ligand>
</feature>
<keyword evidence="1 7" id="KW-0240">DNA-directed RNA polymerase</keyword>
<feature type="binding site" evidence="7">
    <location>
        <position position="1086"/>
    </location>
    <ligand>
        <name>Zn(2+)</name>
        <dbReference type="ChEBI" id="CHEBI:29105"/>
        <label>2</label>
    </ligand>
</feature>
<dbReference type="Gene3D" id="1.10.132.30">
    <property type="match status" value="1"/>
</dbReference>
<accession>A0A2S8SP15</accession>
<dbReference type="GO" id="GO:0003899">
    <property type="term" value="F:DNA-directed RNA polymerase activity"/>
    <property type="evidence" value="ECO:0007669"/>
    <property type="project" value="UniProtKB-UniRule"/>
</dbReference>
<dbReference type="PANTHER" id="PTHR19376">
    <property type="entry name" value="DNA-DIRECTED RNA POLYMERASE"/>
    <property type="match status" value="1"/>
</dbReference>
<evidence type="ECO:0000256" key="6">
    <source>
        <dbReference type="ARBA" id="ARBA00048552"/>
    </source>
</evidence>
<dbReference type="Gene3D" id="1.10.40.90">
    <property type="match status" value="1"/>
</dbReference>
<keyword evidence="7" id="KW-0460">Magnesium</keyword>
<evidence type="ECO:0000259" key="10">
    <source>
        <dbReference type="SMART" id="SM00663"/>
    </source>
</evidence>
<dbReference type="GO" id="GO:0006351">
    <property type="term" value="P:DNA-templated transcription"/>
    <property type="evidence" value="ECO:0007669"/>
    <property type="project" value="UniProtKB-UniRule"/>
</dbReference>
<protein>
    <recommendedName>
        <fullName evidence="7">DNA-directed RNA polymerase subunit beta'</fullName>
        <shortName evidence="7">RNAP subunit beta'</shortName>
        <ecNumber evidence="7">2.7.7.6</ecNumber>
    </recommendedName>
    <alternativeName>
        <fullName evidence="7">RNA polymerase subunit beta'</fullName>
    </alternativeName>
    <alternativeName>
        <fullName evidence="7">Transcriptase subunit beta'</fullName>
    </alternativeName>
</protein>
<sequence length="1591" mass="176327">MAESTNIFAVPSVEGTITDRNAKPERAYGEGGIFGERAGGIDRKGKNAGTQHTVTASAFDLLRIGIASPQDIRSWSRGEVKKPETINYRTFKPERDGLFCERIFGPTKDMECSCGKYKKSKFKGVICDRCGVEVTRSKVRRARMGHIELAAPVAHLWYVKGVPSPMALLLDMSPRFLERVLYFSHWIVTKADQNKIAKNVEKIRDAVQEGLLEVDQSRDMERKRNLDIYEEQKALLEGGQDETVTPELVAAARKRAEDVSGDTYAEERKKELQDALGLLNELEPKRLLADLEYRGLQRLLDILVVKLGADFRELFDAGMGAVAVQKLLETIDLETMSRELKKQVQETPTGAKRGRLIKRLEIVEAFRKSKNRPEWMIMQVIPVMPPELRPMVQLDGGRFATSDLNDLYRRIINRNNRLKRITEIKAPESIINHEKRLLQESVDALIDNTRRQRPVTGSSGRPLKSLSDMLKGKEGRFRKNLLGKRVDYSGRSVIIVGPQLRLDQCGLPKEMALELFKPFVMKRLVQKGFTTNIKTARRMVDRLKPEVWDALEEVIKEHPVLLNRAPTLHRLGIQAFEPKLVEGKAIQIHPLVCPAFNADFDGDQMAVHVPLFAPAQAEARILMMSTNNLFSPRDGGPAMAPGNDMVLGCFYLTMIKRGAKQPDKVTDEESNELPLYSSGAEAIRAYDFGYRTLHELVCVRHPKGNILNDARSPRLVTTVGRLLFNDILPEEIQFANVLADKKTISALVLKTYEACGNERCVQLLDDVKSLGFKFATKSGMSISMGDFRVESRREEIIHRTEAQVNKVNKAYHEDPLSMTSQERERQVLNAWVKATQDVATDVSNALDKFNPLSLMSQSGATGKVKQMMQIVGMRGLMQDPSGRLIEDLPVKSNFRQGLELHEYFVSTHGARKGLADTALRTADAGYLTRRLVDVSQDVIIRAEDCQTTDGIIVREVYESDESARFDSPNIRGRRLADPILHPQTKEMLYDVDTYVSPKIFDELKTLDWGSGGRVRIHLPLETLSERLSGRIALETIAHPETGEILVSEGDVIDRAMAEAVEKAGVRQSKIRSILTCQLGKGVCAKCYGTDLATNSPVEIGEAVGIIAAQSIGEPGTQLTMRTFHMGGVAQGASLTGTANVKKARQIALAELRGDINKGTFQMQGTATEQKREIQRYLKVLEASVGGLLRIVELFEARRPKGEAITTTVDGTVVGIIGGGRVEILPGIDLALDSENSRSGVRKVVVQTTIPIDERDRAAGQRAATTVLAPDAKEGAKPLVLGGQELTDRILDVMERNDIRSVVVQREFAVPYRGNLDVRVGQEVQTGDTLTKGPLWPQDVLAWRGLKGVAEYLVQEVQKVYKTQGINIHDKHIEVIVRQMLRKRRVKDSGDTEVMPGKLIDKSTLNDINVKVVAEGHQPATADFVLLGITEAALNTESFLSAASFQKTTKVLTEAATHGREDYLEGLKENVIIGRLIPAGTGLQRKQNIAVDEDPEAVAYAKAHADILKVEELRARPTPRTPLDLDEIFATPNLEGADLGELEAAGMSIDEGDSSLAILDDDSEPSVVDLEGADADRAEGENLLGNIASDDE</sequence>
<dbReference type="GO" id="GO:0003677">
    <property type="term" value="F:DNA binding"/>
    <property type="evidence" value="ECO:0007669"/>
    <property type="project" value="UniProtKB-UniRule"/>
</dbReference>
<dbReference type="CDD" id="cd01609">
    <property type="entry name" value="RNAP_beta'_N"/>
    <property type="match status" value="1"/>
</dbReference>
<dbReference type="Gene3D" id="2.40.40.20">
    <property type="match status" value="1"/>
</dbReference>
<dbReference type="InterPro" id="IPR007066">
    <property type="entry name" value="RNA_pol_Rpb1_3"/>
</dbReference>
<dbReference type="Proteomes" id="UP000237684">
    <property type="component" value="Unassembled WGS sequence"/>
</dbReference>
<dbReference type="InterPro" id="IPR045867">
    <property type="entry name" value="DNA-dir_RpoC_beta_prime"/>
</dbReference>
<dbReference type="Pfam" id="PF04983">
    <property type="entry name" value="RNA_pol_Rpb1_3"/>
    <property type="match status" value="1"/>
</dbReference>
<evidence type="ECO:0000256" key="3">
    <source>
        <dbReference type="ARBA" id="ARBA00022695"/>
    </source>
</evidence>
<dbReference type="InParanoid" id="A0A2S8SP15"/>
<dbReference type="HAMAP" id="MF_01322">
    <property type="entry name" value="RNApol_bact_RpoC"/>
    <property type="match status" value="1"/>
</dbReference>
<dbReference type="InterPro" id="IPR000722">
    <property type="entry name" value="RNA_pol_asu"/>
</dbReference>
<feature type="binding site" evidence="7">
    <location>
        <position position="945"/>
    </location>
    <ligand>
        <name>Zn(2+)</name>
        <dbReference type="ChEBI" id="CHEBI:29105"/>
        <label>2</label>
    </ligand>
</feature>
<keyword evidence="2 7" id="KW-0808">Transferase</keyword>
<dbReference type="EC" id="2.7.7.6" evidence="7"/>
<feature type="binding site" evidence="7">
    <location>
        <position position="1076"/>
    </location>
    <ligand>
        <name>Zn(2+)</name>
        <dbReference type="ChEBI" id="CHEBI:29105"/>
        <label>2</label>
    </ligand>
</feature>
<dbReference type="GO" id="GO:0000287">
    <property type="term" value="F:magnesium ion binding"/>
    <property type="evidence" value="ECO:0007669"/>
    <property type="project" value="UniProtKB-UniRule"/>
</dbReference>
<evidence type="ECO:0000256" key="2">
    <source>
        <dbReference type="ARBA" id="ARBA00022679"/>
    </source>
</evidence>
<feature type="region of interest" description="Disordered" evidence="9">
    <location>
        <begin position="1571"/>
        <end position="1591"/>
    </location>
</feature>
<dbReference type="FunCoup" id="A0A2S8SP15">
    <property type="interactions" value="386"/>
</dbReference>
<feature type="binding site" evidence="7">
    <location>
        <position position="130"/>
    </location>
    <ligand>
        <name>Zn(2+)</name>
        <dbReference type="ChEBI" id="CHEBI:29105"/>
        <label>1</label>
    </ligand>
</feature>
<dbReference type="InterPro" id="IPR012754">
    <property type="entry name" value="DNA-dir_RpoC_beta_prime_bact"/>
</dbReference>
<dbReference type="Pfam" id="PF04997">
    <property type="entry name" value="RNA_pol_Rpb1_1"/>
    <property type="match status" value="1"/>
</dbReference>
<evidence type="ECO:0000256" key="7">
    <source>
        <dbReference type="HAMAP-Rule" id="MF_01322"/>
    </source>
</evidence>
<evidence type="ECO:0000313" key="12">
    <source>
        <dbReference type="Proteomes" id="UP000237684"/>
    </source>
</evidence>
<dbReference type="EMBL" id="NIGF01000030">
    <property type="protein sequence ID" value="PQV62537.1"/>
    <property type="molecule type" value="Genomic_DNA"/>
</dbReference>
<feature type="binding site" evidence="7">
    <location>
        <position position="599"/>
    </location>
    <ligand>
        <name>Mg(2+)</name>
        <dbReference type="ChEBI" id="CHEBI:18420"/>
    </ligand>
</feature>
<dbReference type="Gene3D" id="1.10.150.390">
    <property type="match status" value="1"/>
</dbReference>
<dbReference type="SMART" id="SM00663">
    <property type="entry name" value="RPOLA_N"/>
    <property type="match status" value="1"/>
</dbReference>
<keyword evidence="12" id="KW-1185">Reference proteome</keyword>
<comment type="catalytic activity">
    <reaction evidence="6 7 8">
        <text>RNA(n) + a ribonucleoside 5'-triphosphate = RNA(n+1) + diphosphate</text>
        <dbReference type="Rhea" id="RHEA:21248"/>
        <dbReference type="Rhea" id="RHEA-COMP:14527"/>
        <dbReference type="Rhea" id="RHEA-COMP:17342"/>
        <dbReference type="ChEBI" id="CHEBI:33019"/>
        <dbReference type="ChEBI" id="CHEBI:61557"/>
        <dbReference type="ChEBI" id="CHEBI:140395"/>
        <dbReference type="EC" id="2.7.7.6"/>
    </reaction>
</comment>
<dbReference type="InterPro" id="IPR006592">
    <property type="entry name" value="RNA_pol_N"/>
</dbReference>
<evidence type="ECO:0000256" key="1">
    <source>
        <dbReference type="ARBA" id="ARBA00022478"/>
    </source>
</evidence>
<keyword evidence="3 7" id="KW-0548">Nucleotidyltransferase</keyword>
<comment type="function">
    <text evidence="7 8">DNA-dependent RNA polymerase catalyzes the transcription of DNA into RNA using the four ribonucleoside triphosphates as substrates.</text>
</comment>
<feature type="binding site" evidence="7">
    <location>
        <position position="127"/>
    </location>
    <ligand>
        <name>Zn(2+)</name>
        <dbReference type="ChEBI" id="CHEBI:29105"/>
        <label>1</label>
    </ligand>
</feature>
<dbReference type="Pfam" id="PF04998">
    <property type="entry name" value="RNA_pol_Rpb1_5"/>
    <property type="match status" value="1"/>
</dbReference>
<feature type="binding site" evidence="7">
    <location>
        <position position="601"/>
    </location>
    <ligand>
        <name>Mg(2+)</name>
        <dbReference type="ChEBI" id="CHEBI:18420"/>
    </ligand>
</feature>
<comment type="caution">
    <text evidence="11">The sequence shown here is derived from an EMBL/GenBank/DDBJ whole genome shotgun (WGS) entry which is preliminary data.</text>
</comment>
<dbReference type="GO" id="GO:0008270">
    <property type="term" value="F:zinc ion binding"/>
    <property type="evidence" value="ECO:0007669"/>
    <property type="project" value="UniProtKB-UniRule"/>
</dbReference>
<evidence type="ECO:0000256" key="4">
    <source>
        <dbReference type="ARBA" id="ARBA00022723"/>
    </source>
</evidence>
<dbReference type="NCBIfam" id="TIGR02386">
    <property type="entry name" value="rpoC_TIGR"/>
    <property type="match status" value="1"/>
</dbReference>
<keyword evidence="7" id="KW-0862">Zinc</keyword>
<reference evidence="11 12" key="1">
    <citation type="journal article" date="2018" name="Syst. Appl. Microbiol.">
        <title>Abditibacterium utsteinense sp. nov., the first cultivated member of candidate phylum FBP, isolated from ice-free Antarctic soil samples.</title>
        <authorList>
            <person name="Tahon G."/>
            <person name="Tytgat B."/>
            <person name="Lebbe L."/>
            <person name="Carlier A."/>
            <person name="Willems A."/>
        </authorList>
    </citation>
    <scope>NUCLEOTIDE SEQUENCE [LARGE SCALE GENOMIC DNA]</scope>
    <source>
        <strain evidence="11 12">LMG 29911</strain>
    </source>
</reference>
<evidence type="ECO:0000256" key="5">
    <source>
        <dbReference type="ARBA" id="ARBA00023163"/>
    </source>
</evidence>
<comment type="cofactor">
    <cofactor evidence="7">
        <name>Mg(2+)</name>
        <dbReference type="ChEBI" id="CHEBI:18420"/>
    </cofactor>
    <text evidence="7">Binds 1 Mg(2+) ion per subunit.</text>
</comment>
<dbReference type="CDD" id="cd02655">
    <property type="entry name" value="RNAP_beta'_C"/>
    <property type="match status" value="1"/>
</dbReference>
<dbReference type="InterPro" id="IPR038120">
    <property type="entry name" value="Rpb1_funnel_sf"/>
</dbReference>
<comment type="similarity">
    <text evidence="7 8">Belongs to the RNA polymerase beta' chain family.</text>
</comment>
<comment type="subunit">
    <text evidence="7">The RNAP catalytic core consists of 2 alpha, 1 beta, 1 beta' and 1 omega subunit. When a sigma factor is associated with the core the holoenzyme is formed, which can initiate transcription.</text>
</comment>
<name>A0A2S8SP15_9BACT</name>
<evidence type="ECO:0000256" key="8">
    <source>
        <dbReference type="RuleBase" id="RU004279"/>
    </source>
</evidence>
<keyword evidence="5 7" id="KW-0804">Transcription</keyword>
<dbReference type="Gene3D" id="4.10.860.120">
    <property type="entry name" value="RNA polymerase II, clamp domain"/>
    <property type="match status" value="1"/>
</dbReference>
<evidence type="ECO:0000313" key="11">
    <source>
        <dbReference type="EMBL" id="PQV62537.1"/>
    </source>
</evidence>
<comment type="cofactor">
    <cofactor evidence="7">
        <name>Zn(2+)</name>
        <dbReference type="ChEBI" id="CHEBI:29105"/>
    </cofactor>
    <text evidence="7">Binds 2 Zn(2+) ions per subunit.</text>
</comment>
<dbReference type="RefSeq" id="WP_106381323.1">
    <property type="nucleotide sequence ID" value="NZ_NIGF01000030.1"/>
</dbReference>
<feature type="binding site" evidence="7">
    <location>
        <position position="603"/>
    </location>
    <ligand>
        <name>Mg(2+)</name>
        <dbReference type="ChEBI" id="CHEBI:18420"/>
    </ligand>
</feature>